<dbReference type="InterPro" id="IPR006311">
    <property type="entry name" value="TAT_signal"/>
</dbReference>
<evidence type="ECO:0000259" key="2">
    <source>
        <dbReference type="Pfam" id="PF01261"/>
    </source>
</evidence>
<dbReference type="PROSITE" id="PS51318">
    <property type="entry name" value="TAT"/>
    <property type="match status" value="1"/>
</dbReference>
<sequence length="292" mass="32237">MTTTRRTFLAQAGMAAAGIMLAPKLASAKSANGVGLQLYSLRDQLPKDVKGVIAEVAKAGYKEVETFGYSKQGGFWGLSAQEFAALLKKHGLKSPSGHYGIDEYFGTGKMDELNSYIEAAKILGQTYIVIPGLNHDFIKTAEDCKSIAEKMNKAAAICKQHGLKLGYHNHNFEWQDVGGTTFYDTVLKYTDPKLVAMEMDIYWVVRAGQDPIQIFKKHPGRFALVHVKDMDKGNHELNTEIGSGGIDYKTILGQAKLAGIKHYIVEQENFTNIDPYVSIAKSATYLKTKLYL</sequence>
<evidence type="ECO:0000313" key="4">
    <source>
        <dbReference type="Proteomes" id="UP000264217"/>
    </source>
</evidence>
<dbReference type="InterPro" id="IPR036237">
    <property type="entry name" value="Xyl_isomerase-like_sf"/>
</dbReference>
<evidence type="ECO:0000256" key="1">
    <source>
        <dbReference type="SAM" id="SignalP"/>
    </source>
</evidence>
<keyword evidence="3" id="KW-0413">Isomerase</keyword>
<dbReference type="RefSeq" id="WP_117390267.1">
    <property type="nucleotide sequence ID" value="NZ_QWDC01000001.1"/>
</dbReference>
<dbReference type="InterPro" id="IPR050312">
    <property type="entry name" value="IolE/XylAMocC-like"/>
</dbReference>
<feature type="chain" id="PRO_5016637570" evidence="1">
    <location>
        <begin position="29"/>
        <end position="292"/>
    </location>
</feature>
<keyword evidence="4" id="KW-1185">Reference proteome</keyword>
<name>A0A372NX66_9SPHI</name>
<dbReference type="Pfam" id="PF01261">
    <property type="entry name" value="AP_endonuc_2"/>
    <property type="match status" value="1"/>
</dbReference>
<dbReference type="PANTHER" id="PTHR12110">
    <property type="entry name" value="HYDROXYPYRUVATE ISOMERASE"/>
    <property type="match status" value="1"/>
</dbReference>
<comment type="caution">
    <text evidence="3">The sequence shown here is derived from an EMBL/GenBank/DDBJ whole genome shotgun (WGS) entry which is preliminary data.</text>
</comment>
<dbReference type="AlphaFoldDB" id="A0A372NX66"/>
<feature type="domain" description="Xylose isomerase-like TIM barrel" evidence="2">
    <location>
        <begin position="53"/>
        <end position="274"/>
    </location>
</feature>
<reference evidence="3 4" key="1">
    <citation type="submission" date="2018-08" db="EMBL/GenBank/DDBJ databases">
        <title>Mucilaginibacter sp. MYSH2.</title>
        <authorList>
            <person name="Seo T."/>
        </authorList>
    </citation>
    <scope>NUCLEOTIDE SEQUENCE [LARGE SCALE GENOMIC DNA]</scope>
    <source>
        <strain evidence="3 4">MYSH2</strain>
    </source>
</reference>
<dbReference type="EMBL" id="QWDC01000001">
    <property type="protein sequence ID" value="RFZ94706.1"/>
    <property type="molecule type" value="Genomic_DNA"/>
</dbReference>
<dbReference type="Proteomes" id="UP000264217">
    <property type="component" value="Unassembled WGS sequence"/>
</dbReference>
<dbReference type="SUPFAM" id="SSF51658">
    <property type="entry name" value="Xylose isomerase-like"/>
    <property type="match status" value="1"/>
</dbReference>
<gene>
    <name evidence="3" type="ORF">D0C36_03975</name>
</gene>
<dbReference type="InterPro" id="IPR013022">
    <property type="entry name" value="Xyl_isomerase-like_TIM-brl"/>
</dbReference>
<dbReference type="Gene3D" id="3.20.20.150">
    <property type="entry name" value="Divalent-metal-dependent TIM barrel enzymes"/>
    <property type="match status" value="1"/>
</dbReference>
<protein>
    <submittedName>
        <fullName evidence="3">Sugar phosphate isomerase/epimerase</fullName>
    </submittedName>
</protein>
<keyword evidence="1" id="KW-0732">Signal</keyword>
<dbReference type="OrthoDB" id="9798407at2"/>
<organism evidence="3 4">
    <name type="scientific">Mucilaginibacter conchicola</name>
    <dbReference type="NCBI Taxonomy" id="2303333"/>
    <lineage>
        <taxon>Bacteria</taxon>
        <taxon>Pseudomonadati</taxon>
        <taxon>Bacteroidota</taxon>
        <taxon>Sphingobacteriia</taxon>
        <taxon>Sphingobacteriales</taxon>
        <taxon>Sphingobacteriaceae</taxon>
        <taxon>Mucilaginibacter</taxon>
    </lineage>
</organism>
<evidence type="ECO:0000313" key="3">
    <source>
        <dbReference type="EMBL" id="RFZ94706.1"/>
    </source>
</evidence>
<feature type="signal peptide" evidence="1">
    <location>
        <begin position="1"/>
        <end position="28"/>
    </location>
</feature>
<dbReference type="GO" id="GO:0016853">
    <property type="term" value="F:isomerase activity"/>
    <property type="evidence" value="ECO:0007669"/>
    <property type="project" value="UniProtKB-KW"/>
</dbReference>
<accession>A0A372NX66</accession>
<dbReference type="PANTHER" id="PTHR12110:SF41">
    <property type="entry name" value="INOSOSE DEHYDRATASE"/>
    <property type="match status" value="1"/>
</dbReference>
<proteinExistence type="predicted"/>